<proteinExistence type="predicted"/>
<evidence type="ECO:0000313" key="3">
    <source>
        <dbReference type="Proteomes" id="UP000663856"/>
    </source>
</evidence>
<evidence type="ECO:0000313" key="2">
    <source>
        <dbReference type="EMBL" id="CAF2081989.1"/>
    </source>
</evidence>
<evidence type="ECO:0000256" key="1">
    <source>
        <dbReference type="SAM" id="MobiDB-lite"/>
    </source>
</evidence>
<organism evidence="2 3">
    <name type="scientific">Rotaria magnacalcarata</name>
    <dbReference type="NCBI Taxonomy" id="392030"/>
    <lineage>
        <taxon>Eukaryota</taxon>
        <taxon>Metazoa</taxon>
        <taxon>Spiralia</taxon>
        <taxon>Gnathifera</taxon>
        <taxon>Rotifera</taxon>
        <taxon>Eurotatoria</taxon>
        <taxon>Bdelloidea</taxon>
        <taxon>Philodinida</taxon>
        <taxon>Philodinidae</taxon>
        <taxon>Rotaria</taxon>
    </lineage>
</organism>
<gene>
    <name evidence="2" type="ORF">WKI299_LOCUS16397</name>
</gene>
<reference evidence="2" key="1">
    <citation type="submission" date="2021-02" db="EMBL/GenBank/DDBJ databases">
        <authorList>
            <person name="Nowell W R."/>
        </authorList>
    </citation>
    <scope>NUCLEOTIDE SEQUENCE</scope>
</reference>
<dbReference type="Proteomes" id="UP000663856">
    <property type="component" value="Unassembled WGS sequence"/>
</dbReference>
<name>A0A816SBY1_9BILA</name>
<dbReference type="EMBL" id="CAJNRF010006533">
    <property type="protein sequence ID" value="CAF2081989.1"/>
    <property type="molecule type" value="Genomic_DNA"/>
</dbReference>
<accession>A0A816SBY1</accession>
<feature type="region of interest" description="Disordered" evidence="1">
    <location>
        <begin position="1"/>
        <end position="24"/>
    </location>
</feature>
<protein>
    <submittedName>
        <fullName evidence="2">Uncharacterized protein</fullName>
    </submittedName>
</protein>
<feature type="non-terminal residue" evidence="2">
    <location>
        <position position="1"/>
    </location>
</feature>
<dbReference type="AlphaFoldDB" id="A0A816SBY1"/>
<feature type="compositionally biased region" description="Polar residues" evidence="1">
    <location>
        <begin position="9"/>
        <end position="19"/>
    </location>
</feature>
<comment type="caution">
    <text evidence="2">The sequence shown here is derived from an EMBL/GenBank/DDBJ whole genome shotgun (WGS) entry which is preliminary data.</text>
</comment>
<sequence length="51" mass="5528">RSAPPWQLTPISPQSTSAKLDSGDVGVGCQEDADLYVRSVTYFEGMKVLVQ</sequence>